<evidence type="ECO:0000313" key="3">
    <source>
        <dbReference type="Proteomes" id="UP000534783"/>
    </source>
</evidence>
<dbReference type="AlphaFoldDB" id="A0A7X6DNU6"/>
<dbReference type="Proteomes" id="UP000534783">
    <property type="component" value="Unassembled WGS sequence"/>
</dbReference>
<evidence type="ECO:0000313" key="2">
    <source>
        <dbReference type="EMBL" id="NKE70605.1"/>
    </source>
</evidence>
<feature type="transmembrane region" description="Helical" evidence="1">
    <location>
        <begin position="110"/>
        <end position="128"/>
    </location>
</feature>
<name>A0A7X6DNU6_9BACT</name>
<accession>A0A7X6DNU6</accession>
<protein>
    <submittedName>
        <fullName evidence="2">Uncharacterized protein</fullName>
    </submittedName>
</protein>
<feature type="transmembrane region" description="Helical" evidence="1">
    <location>
        <begin position="67"/>
        <end position="90"/>
    </location>
</feature>
<keyword evidence="3" id="KW-1185">Reference proteome</keyword>
<dbReference type="EMBL" id="VTOW01000001">
    <property type="protein sequence ID" value="NKE70605.1"/>
    <property type="molecule type" value="Genomic_DNA"/>
</dbReference>
<proteinExistence type="predicted"/>
<keyword evidence="1" id="KW-1133">Transmembrane helix</keyword>
<gene>
    <name evidence="2" type="ORF">MNODULE_07640</name>
</gene>
<reference evidence="2 3" key="1">
    <citation type="journal article" date="2020" name="Nature">
        <title>Bacterial chemolithoautotrophy via manganese oxidation.</title>
        <authorList>
            <person name="Yu H."/>
            <person name="Leadbetter J.R."/>
        </authorList>
    </citation>
    <scope>NUCLEOTIDE SEQUENCE [LARGE SCALE GENOMIC DNA]</scope>
    <source>
        <strain evidence="2 3">Mn-1</strain>
    </source>
</reference>
<keyword evidence="1" id="KW-0812">Transmembrane</keyword>
<comment type="caution">
    <text evidence="2">The sequence shown here is derived from an EMBL/GenBank/DDBJ whole genome shotgun (WGS) entry which is preliminary data.</text>
</comment>
<organism evidence="2 3">
    <name type="scientific">Candidatus Manganitrophus noduliformans</name>
    <dbReference type="NCBI Taxonomy" id="2606439"/>
    <lineage>
        <taxon>Bacteria</taxon>
        <taxon>Pseudomonadati</taxon>
        <taxon>Nitrospirota</taxon>
        <taxon>Nitrospiria</taxon>
        <taxon>Candidatus Troglogloeales</taxon>
        <taxon>Candidatus Manganitrophaceae</taxon>
        <taxon>Candidatus Manganitrophus</taxon>
    </lineage>
</organism>
<evidence type="ECO:0000256" key="1">
    <source>
        <dbReference type="SAM" id="Phobius"/>
    </source>
</evidence>
<sequence>MYNPWSFVKYPEKEVSPSTEEEVIRKIGRLTSTKTQLIILRENGFKEKFRLNEITSVRLHQKSRVKYPALGLALALILILSFGTFGYYFIPRLVDTQNPMVIGSQGRMAGMLLIAVLGFSAVGFYLLFTTTMGGEWWWLELTASGRTYDFPLAKTKAIQEQDLLAALSEMHLPL</sequence>
<dbReference type="RefSeq" id="WP_168058845.1">
    <property type="nucleotide sequence ID" value="NZ_VTOW01000001.1"/>
</dbReference>
<keyword evidence="1" id="KW-0472">Membrane</keyword>